<protein>
    <submittedName>
        <fullName evidence="1">Uncharacterized protein</fullName>
    </submittedName>
</protein>
<name>A0A0A3YHM2_9GAMM</name>
<dbReference type="eggNOG" id="ENOG50343FV">
    <property type="taxonomic scope" value="Bacteria"/>
</dbReference>
<dbReference type="Proteomes" id="UP000030351">
    <property type="component" value="Unassembled WGS sequence"/>
</dbReference>
<sequence>MSEKDPIVERLTVEVLALRHIVQMLIAYGNVPTGGKLNKYLQKVADDAEHRDDRHANKAIADAIRSYIQQ</sequence>
<dbReference type="RefSeq" id="WP_034899835.1">
    <property type="nucleotide sequence ID" value="NZ_JRUQ01000111.1"/>
</dbReference>
<proteinExistence type="predicted"/>
<gene>
    <name evidence="1" type="ORF">NG99_26845</name>
</gene>
<comment type="caution">
    <text evidence="1">The sequence shown here is derived from an EMBL/GenBank/DDBJ whole genome shotgun (WGS) entry which is preliminary data.</text>
</comment>
<dbReference type="OrthoDB" id="6520141at2"/>
<dbReference type="EMBL" id="JRUQ01000111">
    <property type="protein sequence ID" value="KGT86125.1"/>
    <property type="molecule type" value="Genomic_DNA"/>
</dbReference>
<organism evidence="1 2">
    <name type="scientific">Erwinia typographi</name>
    <dbReference type="NCBI Taxonomy" id="371042"/>
    <lineage>
        <taxon>Bacteria</taxon>
        <taxon>Pseudomonadati</taxon>
        <taxon>Pseudomonadota</taxon>
        <taxon>Gammaproteobacteria</taxon>
        <taxon>Enterobacterales</taxon>
        <taxon>Erwiniaceae</taxon>
        <taxon>Erwinia</taxon>
    </lineage>
</organism>
<dbReference type="AlphaFoldDB" id="A0A0A3YHM2"/>
<keyword evidence="2" id="KW-1185">Reference proteome</keyword>
<accession>A0A0A3YHM2</accession>
<reference evidence="1 2" key="1">
    <citation type="submission" date="2014-10" db="EMBL/GenBank/DDBJ databases">
        <title>Genome sequence of Erwinia typographi M043b.</title>
        <authorList>
            <person name="Chan K.-G."/>
            <person name="Tan W.-S."/>
        </authorList>
    </citation>
    <scope>NUCLEOTIDE SEQUENCE [LARGE SCALE GENOMIC DNA]</scope>
    <source>
        <strain evidence="1 2">M043b</strain>
    </source>
</reference>
<evidence type="ECO:0000313" key="2">
    <source>
        <dbReference type="Proteomes" id="UP000030351"/>
    </source>
</evidence>
<evidence type="ECO:0000313" key="1">
    <source>
        <dbReference type="EMBL" id="KGT86125.1"/>
    </source>
</evidence>